<dbReference type="Pfam" id="PF09537">
    <property type="entry name" value="DUF2383"/>
    <property type="match status" value="1"/>
</dbReference>
<evidence type="ECO:0000313" key="3">
    <source>
        <dbReference type="Proteomes" id="UP001597476"/>
    </source>
</evidence>
<evidence type="ECO:0000313" key="2">
    <source>
        <dbReference type="EMBL" id="MFD2725078.1"/>
    </source>
</evidence>
<sequence>MVQQTQKIRQLNQLLVINHKAERAYLEALESAENEELKQFFRARAFERNEFCRYLGAEIRLLGGAPNFSDAIDAKTKINWPDFKKVLASKNPRALFNEINRLKSACVAQYNRVLNSFEFQESLANLLEKQKQIIGSSISLMRYKDGLASAQPSLASNG</sequence>
<proteinExistence type="predicted"/>
<dbReference type="InterPro" id="IPR019052">
    <property type="entry name" value="DUF2383"/>
</dbReference>
<protein>
    <submittedName>
        <fullName evidence="2">DUF2383 domain-containing protein</fullName>
    </submittedName>
</protein>
<organism evidence="2 3">
    <name type="scientific">Hyunsoonleella rubra</name>
    <dbReference type="NCBI Taxonomy" id="1737062"/>
    <lineage>
        <taxon>Bacteria</taxon>
        <taxon>Pseudomonadati</taxon>
        <taxon>Bacteroidota</taxon>
        <taxon>Flavobacteriia</taxon>
        <taxon>Flavobacteriales</taxon>
        <taxon>Flavobacteriaceae</taxon>
    </lineage>
</organism>
<reference evidence="3" key="1">
    <citation type="journal article" date="2019" name="Int. J. Syst. Evol. Microbiol.">
        <title>The Global Catalogue of Microorganisms (GCM) 10K type strain sequencing project: providing services to taxonomists for standard genome sequencing and annotation.</title>
        <authorList>
            <consortium name="The Broad Institute Genomics Platform"/>
            <consortium name="The Broad Institute Genome Sequencing Center for Infectious Disease"/>
            <person name="Wu L."/>
            <person name="Ma J."/>
        </authorList>
    </citation>
    <scope>NUCLEOTIDE SEQUENCE [LARGE SCALE GENOMIC DNA]</scope>
    <source>
        <strain evidence="3">KCTC 42398</strain>
    </source>
</reference>
<dbReference type="InterPro" id="IPR009078">
    <property type="entry name" value="Ferritin-like_SF"/>
</dbReference>
<keyword evidence="3" id="KW-1185">Reference proteome</keyword>
<dbReference type="Gene3D" id="1.20.1260.10">
    <property type="match status" value="1"/>
</dbReference>
<accession>A0ABW5T990</accession>
<dbReference type="Proteomes" id="UP001597476">
    <property type="component" value="Unassembled WGS sequence"/>
</dbReference>
<dbReference type="EMBL" id="JBHULY010000005">
    <property type="protein sequence ID" value="MFD2725078.1"/>
    <property type="molecule type" value="Genomic_DNA"/>
</dbReference>
<gene>
    <name evidence="2" type="ORF">ACFSR8_02535</name>
</gene>
<comment type="caution">
    <text evidence="2">The sequence shown here is derived from an EMBL/GenBank/DDBJ whole genome shotgun (WGS) entry which is preliminary data.</text>
</comment>
<name>A0ABW5T990_9FLAO</name>
<dbReference type="InterPro" id="IPR012347">
    <property type="entry name" value="Ferritin-like"/>
</dbReference>
<dbReference type="RefSeq" id="WP_380288714.1">
    <property type="nucleotide sequence ID" value="NZ_JBHULY010000005.1"/>
</dbReference>
<evidence type="ECO:0000259" key="1">
    <source>
        <dbReference type="Pfam" id="PF09537"/>
    </source>
</evidence>
<dbReference type="SUPFAM" id="SSF47240">
    <property type="entry name" value="Ferritin-like"/>
    <property type="match status" value="1"/>
</dbReference>
<feature type="domain" description="DUF2383" evidence="1">
    <location>
        <begin position="8"/>
        <end position="115"/>
    </location>
</feature>